<keyword evidence="2" id="KW-0233">DNA recombination</keyword>
<evidence type="ECO:0000259" key="4">
    <source>
        <dbReference type="PROSITE" id="PS51736"/>
    </source>
</evidence>
<dbReference type="PANTHER" id="PTHR30461">
    <property type="entry name" value="DNA-INVERTASE FROM LAMBDOID PROPHAGE"/>
    <property type="match status" value="1"/>
</dbReference>
<dbReference type="InterPro" id="IPR006119">
    <property type="entry name" value="Resolv_N"/>
</dbReference>
<dbReference type="InterPro" id="IPR050639">
    <property type="entry name" value="SSR_resolvase"/>
</dbReference>
<keyword evidence="3" id="KW-0175">Coiled coil</keyword>
<dbReference type="SMART" id="SM00857">
    <property type="entry name" value="Resolvase"/>
    <property type="match status" value="1"/>
</dbReference>
<dbReference type="EMBL" id="CP047475">
    <property type="protein sequence ID" value="QIA62095.1"/>
    <property type="molecule type" value="Genomic_DNA"/>
</dbReference>
<name>A0A7Z2T0Q1_9VIBR</name>
<proteinExistence type="predicted"/>
<reference evidence="6 7" key="1">
    <citation type="submission" date="2020-01" db="EMBL/GenBank/DDBJ databases">
        <title>Whole genome and functional gene identification of agarase of Vibrio HN897.</title>
        <authorList>
            <person name="Liu Y."/>
            <person name="Zhao Z."/>
        </authorList>
    </citation>
    <scope>NUCLEOTIDE SEQUENCE [LARGE SCALE GENOMIC DNA]</scope>
    <source>
        <strain evidence="6 7">HN897</strain>
    </source>
</reference>
<dbReference type="InterPro" id="IPR011109">
    <property type="entry name" value="DNA_bind_recombinase_dom"/>
</dbReference>
<feature type="domain" description="Resolvase/invertase-type recombinase catalytic" evidence="4">
    <location>
        <begin position="4"/>
        <end position="162"/>
    </location>
</feature>
<sequence>MMTIAYSYIRFSSAIQSKGDSLRRQTQLAQDYCIKHSLTLSEQSFTDLGVSAFRSANTHEDNGLGQFLKALEQGVIPRGSFLLVESLDRLSRAKVQTALRQLLNIIDHDITVVTLIDDRTYDSESNTTDLIISLTVMERAHNESKTKSERLKAVWANKRANPHTTTRHSNTPFWLSLNEDKRTYSIIESKADIVRRIFQMSIDGHGAVSTCRILNEEGLKAPKGGTWATTSIKKILGSKAAIGHHTHIINNKVQSSTVPDFYPSIISEDTYYLSQAKQKERHKPQAAGRKSTFPNVLSQIAVCGDCGASMVYDQKSPQWIYLSCREFKKKACTNKPVRIELIHRFITEQFLHPQHFEQHSKLVAKQSTTINDLSVLESKLESAREAYRQLLALSSKFTDSIFLEELTARSETVKKHEQELEDAKAQSVESDSTVHMDFRESCQLVADALQVEVYKKTPRELSSEELFKVRVKLNRTLKTTFSEVKVYHDPETKKASLTANDFVYIAHKDAMKTGFYDHTWFVAQQ</sequence>
<dbReference type="Gene3D" id="3.40.50.1390">
    <property type="entry name" value="Resolvase, N-terminal catalytic domain"/>
    <property type="match status" value="1"/>
</dbReference>
<dbReference type="GO" id="GO:0003677">
    <property type="term" value="F:DNA binding"/>
    <property type="evidence" value="ECO:0007669"/>
    <property type="project" value="UniProtKB-KW"/>
</dbReference>
<protein>
    <submittedName>
        <fullName evidence="6">Recombinase family protein</fullName>
    </submittedName>
</protein>
<dbReference type="InterPro" id="IPR025827">
    <property type="entry name" value="Zn_ribbon_recom_dom"/>
</dbReference>
<dbReference type="PANTHER" id="PTHR30461:SF2">
    <property type="entry name" value="SERINE RECOMBINASE PINE-RELATED"/>
    <property type="match status" value="1"/>
</dbReference>
<dbReference type="Pfam" id="PF13408">
    <property type="entry name" value="Zn_ribbon_recom"/>
    <property type="match status" value="1"/>
</dbReference>
<feature type="domain" description="Recombinase" evidence="5">
    <location>
        <begin position="172"/>
        <end position="284"/>
    </location>
</feature>
<dbReference type="KEGG" id="vas:GT360_00330"/>
<accession>A0A7Z2T0Q1</accession>
<dbReference type="CDD" id="cd00338">
    <property type="entry name" value="Ser_Recombinase"/>
    <property type="match status" value="1"/>
</dbReference>
<dbReference type="AlphaFoldDB" id="A0A7Z2T0Q1"/>
<keyword evidence="7" id="KW-1185">Reference proteome</keyword>
<evidence type="ECO:0000313" key="6">
    <source>
        <dbReference type="EMBL" id="QIA62095.1"/>
    </source>
</evidence>
<dbReference type="Proteomes" id="UP000464262">
    <property type="component" value="Chromosome 1"/>
</dbReference>
<dbReference type="Gene3D" id="3.90.1750.20">
    <property type="entry name" value="Putative Large Serine Recombinase, Chain B, Domain 2"/>
    <property type="match status" value="1"/>
</dbReference>
<organism evidence="6 7">
    <name type="scientific">Vibrio astriarenae</name>
    <dbReference type="NCBI Taxonomy" id="1481923"/>
    <lineage>
        <taxon>Bacteria</taxon>
        <taxon>Pseudomonadati</taxon>
        <taxon>Pseudomonadota</taxon>
        <taxon>Gammaproteobacteria</taxon>
        <taxon>Vibrionales</taxon>
        <taxon>Vibrionaceae</taxon>
        <taxon>Vibrio</taxon>
    </lineage>
</organism>
<dbReference type="Pfam" id="PF00239">
    <property type="entry name" value="Resolvase"/>
    <property type="match status" value="1"/>
</dbReference>
<dbReference type="PROSITE" id="PS51736">
    <property type="entry name" value="RECOMBINASES_3"/>
    <property type="match status" value="1"/>
</dbReference>
<evidence type="ECO:0000256" key="2">
    <source>
        <dbReference type="ARBA" id="ARBA00023172"/>
    </source>
</evidence>
<feature type="coiled-coil region" evidence="3">
    <location>
        <begin position="373"/>
        <end position="433"/>
    </location>
</feature>
<gene>
    <name evidence="6" type="ORF">GT360_00330</name>
</gene>
<dbReference type="InterPro" id="IPR038109">
    <property type="entry name" value="DNA_bind_recomb_sf"/>
</dbReference>
<evidence type="ECO:0000256" key="1">
    <source>
        <dbReference type="ARBA" id="ARBA00023125"/>
    </source>
</evidence>
<dbReference type="InterPro" id="IPR036162">
    <property type="entry name" value="Resolvase-like_N_sf"/>
</dbReference>
<dbReference type="GO" id="GO:0000150">
    <property type="term" value="F:DNA strand exchange activity"/>
    <property type="evidence" value="ECO:0007669"/>
    <property type="project" value="InterPro"/>
</dbReference>
<dbReference type="PROSITE" id="PS51737">
    <property type="entry name" value="RECOMBINASE_DNA_BIND"/>
    <property type="match status" value="1"/>
</dbReference>
<dbReference type="SUPFAM" id="SSF53041">
    <property type="entry name" value="Resolvase-like"/>
    <property type="match status" value="1"/>
</dbReference>
<evidence type="ECO:0000256" key="3">
    <source>
        <dbReference type="SAM" id="Coils"/>
    </source>
</evidence>
<dbReference type="Pfam" id="PF07508">
    <property type="entry name" value="Recombinase"/>
    <property type="match status" value="1"/>
</dbReference>
<evidence type="ECO:0000259" key="5">
    <source>
        <dbReference type="PROSITE" id="PS51737"/>
    </source>
</evidence>
<evidence type="ECO:0000313" key="7">
    <source>
        <dbReference type="Proteomes" id="UP000464262"/>
    </source>
</evidence>
<keyword evidence="1" id="KW-0238">DNA-binding</keyword>
<dbReference type="RefSeq" id="WP_164647004.1">
    <property type="nucleotide sequence ID" value="NZ_CP047475.1"/>
</dbReference>